<dbReference type="PANTHER" id="PTHR11516:SF60">
    <property type="entry name" value="PYRUVATE DEHYDROGENASE E1 COMPONENT SUBUNIT ALPHA"/>
    <property type="match status" value="1"/>
</dbReference>
<dbReference type="Pfam" id="PF00676">
    <property type="entry name" value="E1_dh"/>
    <property type="match status" value="1"/>
</dbReference>
<comment type="function">
    <text evidence="4">The pyruvate dehydrogenase complex catalyzes the overall conversion of pyruvate to acetyl-CoA and CO(2). It contains multiple copies of three enzymatic components: pyruvate dehydrogenase (E1), dihydrolipoamide acetyltransferase (E2) and lipoamide dehydrogenase (E3).</text>
</comment>
<dbReference type="HOGENOM" id="CLU_029393_5_0_5"/>
<keyword evidence="3" id="KW-0786">Thiamine pyrophosphate</keyword>
<evidence type="ECO:0000256" key="5">
    <source>
        <dbReference type="ARBA" id="ARBA00051231"/>
    </source>
</evidence>
<evidence type="ECO:0000313" key="7">
    <source>
        <dbReference type="EMBL" id="AJA09600.1"/>
    </source>
</evidence>
<evidence type="ECO:0000256" key="1">
    <source>
        <dbReference type="ARBA" id="ARBA00001964"/>
    </source>
</evidence>
<dbReference type="InterPro" id="IPR050642">
    <property type="entry name" value="PDH_E1_Alpha_Subunit"/>
</dbReference>
<dbReference type="InterPro" id="IPR029061">
    <property type="entry name" value="THDP-binding"/>
</dbReference>
<gene>
    <name evidence="7" type="ORF">SKP52_13560</name>
</gene>
<comment type="cofactor">
    <cofactor evidence="1">
        <name>thiamine diphosphate</name>
        <dbReference type="ChEBI" id="CHEBI:58937"/>
    </cofactor>
</comment>
<dbReference type="OrthoDB" id="9766715at2"/>
<sequence length="330" mass="35789">MNKSDSSHAFTPELARSIYRKAYLINRTDQRFRAMLTNGELAVAYYPVRGQEVTAAAALSALQPEDYLVTTYRGLHDSLAKGIPSRLLWAEFAGKRTGTCKGKGGPMHITYPPTGVMVTTGIVGSGIPIANGLAMAAQIRGENRVAVASFGDGASNIGAFHEALNMASVWKLPVVFLCQNNQYAEHTTLAAGTSVTSIAERAAGYEMPGVSCDGLDPEMMYQTMAAAVARARAGDGPTLVEAHTYRLQGHIFGADYSYIPKEELKAAEERASMMRLRQRISERQVTDSDLAQIEQEVDAEIEDAVAFALKSDPPDPDEIRFDIYETEQAA</sequence>
<dbReference type="InterPro" id="IPR001017">
    <property type="entry name" value="DH_E1"/>
</dbReference>
<dbReference type="AlphaFoldDB" id="A0A0A7PHX8"/>
<evidence type="ECO:0000256" key="2">
    <source>
        <dbReference type="ARBA" id="ARBA00023002"/>
    </source>
</evidence>
<proteinExistence type="predicted"/>
<keyword evidence="2" id="KW-0560">Oxidoreductase</keyword>
<dbReference type="CDD" id="cd02000">
    <property type="entry name" value="TPP_E1_PDC_ADC_BCADC"/>
    <property type="match status" value="1"/>
</dbReference>
<dbReference type="PANTHER" id="PTHR11516">
    <property type="entry name" value="PYRUVATE DEHYDROGENASE E1 COMPONENT, ALPHA SUBUNIT BACTERIAL AND ORGANELLAR"/>
    <property type="match status" value="1"/>
</dbReference>
<evidence type="ECO:0000313" key="8">
    <source>
        <dbReference type="Proteomes" id="UP000030907"/>
    </source>
</evidence>
<dbReference type="GO" id="GO:0004739">
    <property type="term" value="F:pyruvate dehydrogenase (acetyl-transferring) activity"/>
    <property type="evidence" value="ECO:0007669"/>
    <property type="project" value="UniProtKB-EC"/>
</dbReference>
<protein>
    <recommendedName>
        <fullName evidence="6">Dehydrogenase E1 component domain-containing protein</fullName>
    </recommendedName>
</protein>
<organism evidence="7 8">
    <name type="scientific">Sphingopyxis fribergensis</name>
    <dbReference type="NCBI Taxonomy" id="1515612"/>
    <lineage>
        <taxon>Bacteria</taxon>
        <taxon>Pseudomonadati</taxon>
        <taxon>Pseudomonadota</taxon>
        <taxon>Alphaproteobacteria</taxon>
        <taxon>Sphingomonadales</taxon>
        <taxon>Sphingomonadaceae</taxon>
        <taxon>Sphingopyxis</taxon>
    </lineage>
</organism>
<accession>A0A0A7PHX8</accession>
<dbReference type="GO" id="GO:0006086">
    <property type="term" value="P:pyruvate decarboxylation to acetyl-CoA"/>
    <property type="evidence" value="ECO:0007669"/>
    <property type="project" value="TreeGrafter"/>
</dbReference>
<keyword evidence="8" id="KW-1185">Reference proteome</keyword>
<reference evidence="7 8" key="1">
    <citation type="journal article" date="2015" name="Int. J. Syst. Evol. Microbiol.">
        <title>Description of Sphingopyxis fribergensis sp. nov. - a soil bacterium with the ability to degrade styrene and phenylacetic acid.</title>
        <authorList>
            <person name="Oelschlagel M."/>
            <person name="Ruckert C."/>
            <person name="Kalinowski J."/>
            <person name="Schmidt G."/>
            <person name="Schlomann M."/>
            <person name="Tischler D."/>
        </authorList>
    </citation>
    <scope>NUCLEOTIDE SEQUENCE [LARGE SCALE GENOMIC DNA]</scope>
    <source>
        <strain evidence="7 8">Kp5.2</strain>
    </source>
</reference>
<evidence type="ECO:0000256" key="3">
    <source>
        <dbReference type="ARBA" id="ARBA00023052"/>
    </source>
</evidence>
<dbReference type="Gene3D" id="3.40.50.970">
    <property type="match status" value="1"/>
</dbReference>
<feature type="domain" description="Dehydrogenase E1 component" evidence="6">
    <location>
        <begin position="24"/>
        <end position="315"/>
    </location>
</feature>
<dbReference type="EMBL" id="CP009122">
    <property type="protein sequence ID" value="AJA09600.1"/>
    <property type="molecule type" value="Genomic_DNA"/>
</dbReference>
<dbReference type="KEGG" id="sphk:SKP52_13560"/>
<name>A0A0A7PHX8_9SPHN</name>
<comment type="catalytic activity">
    <reaction evidence="5">
        <text>N(6)-[(R)-lipoyl]-L-lysyl-[protein] + pyruvate + H(+) = N(6)-[(R)-S(8)-acetyldihydrolipoyl]-L-lysyl-[protein] + CO2</text>
        <dbReference type="Rhea" id="RHEA:19189"/>
        <dbReference type="Rhea" id="RHEA-COMP:10474"/>
        <dbReference type="Rhea" id="RHEA-COMP:10478"/>
        <dbReference type="ChEBI" id="CHEBI:15361"/>
        <dbReference type="ChEBI" id="CHEBI:15378"/>
        <dbReference type="ChEBI" id="CHEBI:16526"/>
        <dbReference type="ChEBI" id="CHEBI:83099"/>
        <dbReference type="ChEBI" id="CHEBI:83111"/>
        <dbReference type="EC" id="1.2.4.1"/>
    </reaction>
</comment>
<dbReference type="Proteomes" id="UP000030907">
    <property type="component" value="Chromosome"/>
</dbReference>
<dbReference type="STRING" id="1515612.SKP52_13560"/>
<dbReference type="RefSeq" id="WP_039575436.1">
    <property type="nucleotide sequence ID" value="NZ_CP009122.1"/>
</dbReference>
<evidence type="ECO:0000259" key="6">
    <source>
        <dbReference type="Pfam" id="PF00676"/>
    </source>
</evidence>
<evidence type="ECO:0000256" key="4">
    <source>
        <dbReference type="ARBA" id="ARBA00025211"/>
    </source>
</evidence>
<dbReference type="SUPFAM" id="SSF52518">
    <property type="entry name" value="Thiamin diphosphate-binding fold (THDP-binding)"/>
    <property type="match status" value="1"/>
</dbReference>